<name>A0ABN1N153_9BACT</name>
<feature type="domain" description="DUF4440" evidence="1">
    <location>
        <begin position="63"/>
        <end position="148"/>
    </location>
</feature>
<dbReference type="InterPro" id="IPR032710">
    <property type="entry name" value="NTF2-like_dom_sf"/>
</dbReference>
<dbReference type="Gene3D" id="3.10.450.50">
    <property type="match status" value="1"/>
</dbReference>
<comment type="caution">
    <text evidence="2">The sequence shown here is derived from an EMBL/GenBank/DDBJ whole genome shotgun (WGS) entry which is preliminary data.</text>
</comment>
<dbReference type="Pfam" id="PF14534">
    <property type="entry name" value="DUF4440"/>
    <property type="match status" value="1"/>
</dbReference>
<sequence>MISPITFPIKSSSYFWMLTTLIFLSFQSSGFAQSNPVVESLLQADRDFAQMGKEKGLQTAFTFFADQQAILLRDGVEPIRGLEAIRESFAPGSSGIVLVWEPEFAIVAESGDLGYTLGHHQTLDPDGKVLSKGTYTTFWKKNQAGEWKWTLDTGIQYP</sequence>
<dbReference type="Proteomes" id="UP001500469">
    <property type="component" value="Unassembled WGS sequence"/>
</dbReference>
<evidence type="ECO:0000313" key="2">
    <source>
        <dbReference type="EMBL" id="GAA0879575.1"/>
    </source>
</evidence>
<proteinExistence type="predicted"/>
<dbReference type="InterPro" id="IPR027843">
    <property type="entry name" value="DUF4440"/>
</dbReference>
<dbReference type="RefSeq" id="WP_343852114.1">
    <property type="nucleotide sequence ID" value="NZ_BAAAFI010000014.1"/>
</dbReference>
<organism evidence="2 3">
    <name type="scientific">Algoriphagus jejuensis</name>
    <dbReference type="NCBI Taxonomy" id="419934"/>
    <lineage>
        <taxon>Bacteria</taxon>
        <taxon>Pseudomonadati</taxon>
        <taxon>Bacteroidota</taxon>
        <taxon>Cytophagia</taxon>
        <taxon>Cytophagales</taxon>
        <taxon>Cyclobacteriaceae</taxon>
        <taxon>Algoriphagus</taxon>
    </lineage>
</organism>
<accession>A0ABN1N153</accession>
<gene>
    <name evidence="2" type="ORF">GCM10009119_25430</name>
</gene>
<evidence type="ECO:0000259" key="1">
    <source>
        <dbReference type="Pfam" id="PF14534"/>
    </source>
</evidence>
<dbReference type="EMBL" id="BAAAFI010000014">
    <property type="protein sequence ID" value="GAA0879575.1"/>
    <property type="molecule type" value="Genomic_DNA"/>
</dbReference>
<keyword evidence="3" id="KW-1185">Reference proteome</keyword>
<protein>
    <recommendedName>
        <fullName evidence="1">DUF4440 domain-containing protein</fullName>
    </recommendedName>
</protein>
<evidence type="ECO:0000313" key="3">
    <source>
        <dbReference type="Proteomes" id="UP001500469"/>
    </source>
</evidence>
<reference evidence="2 3" key="1">
    <citation type="journal article" date="2019" name="Int. J. Syst. Evol. Microbiol.">
        <title>The Global Catalogue of Microorganisms (GCM) 10K type strain sequencing project: providing services to taxonomists for standard genome sequencing and annotation.</title>
        <authorList>
            <consortium name="The Broad Institute Genomics Platform"/>
            <consortium name="The Broad Institute Genome Sequencing Center for Infectious Disease"/>
            <person name="Wu L."/>
            <person name="Ma J."/>
        </authorList>
    </citation>
    <scope>NUCLEOTIDE SEQUENCE [LARGE SCALE GENOMIC DNA]</scope>
    <source>
        <strain evidence="2 3">JCM 16112</strain>
    </source>
</reference>
<dbReference type="SUPFAM" id="SSF54427">
    <property type="entry name" value="NTF2-like"/>
    <property type="match status" value="1"/>
</dbReference>